<evidence type="ECO:0000256" key="5">
    <source>
        <dbReference type="ARBA" id="ARBA00023027"/>
    </source>
</evidence>
<evidence type="ECO:0000256" key="1">
    <source>
        <dbReference type="ARBA" id="ARBA00022630"/>
    </source>
</evidence>
<evidence type="ECO:0000256" key="3">
    <source>
        <dbReference type="ARBA" id="ARBA00022827"/>
    </source>
</evidence>
<dbReference type="Gene3D" id="3.50.50.60">
    <property type="entry name" value="FAD/NAD(P)-binding domain"/>
    <property type="match status" value="2"/>
</dbReference>
<dbReference type="PANTHER" id="PTHR46091">
    <property type="entry name" value="BLR7054 PROTEIN"/>
    <property type="match status" value="1"/>
</dbReference>
<dbReference type="InterPro" id="IPR002937">
    <property type="entry name" value="Amino_oxidase"/>
</dbReference>
<organism evidence="7 8">
    <name type="scientific">Gloeobacter morelensis MG652769</name>
    <dbReference type="NCBI Taxonomy" id="2781736"/>
    <lineage>
        <taxon>Bacteria</taxon>
        <taxon>Bacillati</taxon>
        <taxon>Cyanobacteriota</taxon>
        <taxon>Cyanophyceae</taxon>
        <taxon>Gloeobacterales</taxon>
        <taxon>Gloeobacteraceae</taxon>
        <taxon>Gloeobacter</taxon>
        <taxon>Gloeobacter morelensis</taxon>
    </lineage>
</organism>
<evidence type="ECO:0000259" key="6">
    <source>
        <dbReference type="Pfam" id="PF01593"/>
    </source>
</evidence>
<protein>
    <submittedName>
        <fullName evidence="7">NAD(P)/FAD-dependent oxidoreductase</fullName>
    </submittedName>
</protein>
<dbReference type="EMBL" id="CP063845">
    <property type="protein sequence ID" value="UFP94256.1"/>
    <property type="molecule type" value="Genomic_DNA"/>
</dbReference>
<reference evidence="7 8" key="1">
    <citation type="journal article" date="2021" name="Genome Biol. Evol.">
        <title>Complete Genome Sequencing of a Novel Gloeobacter Species from a Waterfall Cave in Mexico.</title>
        <authorList>
            <person name="Saw J.H."/>
            <person name="Cardona T."/>
            <person name="Montejano G."/>
        </authorList>
    </citation>
    <scope>NUCLEOTIDE SEQUENCE [LARGE SCALE GENOMIC DNA]</scope>
    <source>
        <strain evidence="7">MG652769</strain>
    </source>
</reference>
<evidence type="ECO:0000313" key="8">
    <source>
        <dbReference type="Proteomes" id="UP001054846"/>
    </source>
</evidence>
<dbReference type="InterPro" id="IPR052206">
    <property type="entry name" value="Retinol_saturase"/>
</dbReference>
<dbReference type="RefSeq" id="WP_230841315.1">
    <property type="nucleotide sequence ID" value="NZ_CP063845.1"/>
</dbReference>
<sequence>MENFDFVVLGAGLGGLSAAACLTRQGHRVAVLEQHYLPGGCCHTFDYGDYRFCADVHYISQCAPEQTIGQFLRHIDRQIEFNSLDPECIDRVVTPEADFAIPLGWERLRERLIATFPEETVAIRRYCDAISGLHEEMRALLREVNWFDQKWSDWLKLPKYWNLFARRHWTLQDLYDEVGLSPKLQAILAGQSGDYALPPAEIALYTHTSLVRDYAEGAYYPRHHFKHFVDTIASAIVEGGGAVHYRTPVEQIHIKDHRVDGVVAAGKLYRAGVYISDLDPKLTVGLMDDPTALSERERQRLTGYEYSASAFNVYLGLDKTFDPSRYGIGNWNVWYYPDGDLNGAYRRQLTDDLERPWIFLSCPTLKSNEPGMAPAGNHVLEIATVCAYAPFQQLRETKPEAYKARKREVYRQVMESTRDLIPDIDKYVRMKIFGTPTTSEFYLGQPEGNIYGAKLIPSQVGLHRLGYRTELPNLFLVGASAGYPSVPGVIGNGMDVAQLLTGHPIRSRPGSARPLVRS</sequence>
<feature type="domain" description="Amine oxidase" evidence="6">
    <location>
        <begin position="13"/>
        <end position="499"/>
    </location>
</feature>
<evidence type="ECO:0000256" key="4">
    <source>
        <dbReference type="ARBA" id="ARBA00022857"/>
    </source>
</evidence>
<dbReference type="SUPFAM" id="SSF51905">
    <property type="entry name" value="FAD/NAD(P)-binding domain"/>
    <property type="match status" value="1"/>
</dbReference>
<accession>A0ABY3PKT1</accession>
<name>A0ABY3PKT1_9CYAN</name>
<keyword evidence="8" id="KW-1185">Reference proteome</keyword>
<dbReference type="Proteomes" id="UP001054846">
    <property type="component" value="Chromosome"/>
</dbReference>
<dbReference type="InterPro" id="IPR036188">
    <property type="entry name" value="FAD/NAD-bd_sf"/>
</dbReference>
<keyword evidence="1" id="KW-0285">Flavoprotein</keyword>
<evidence type="ECO:0000313" key="7">
    <source>
        <dbReference type="EMBL" id="UFP94256.1"/>
    </source>
</evidence>
<keyword evidence="3" id="KW-0274">FAD</keyword>
<dbReference type="PANTHER" id="PTHR46091:SF3">
    <property type="entry name" value="AMINE OXIDASE DOMAIN-CONTAINING PROTEIN"/>
    <property type="match status" value="1"/>
</dbReference>
<keyword evidence="5" id="KW-0520">NAD</keyword>
<keyword evidence="4" id="KW-0521">NADP</keyword>
<dbReference type="Pfam" id="PF01593">
    <property type="entry name" value="Amino_oxidase"/>
    <property type="match status" value="1"/>
</dbReference>
<keyword evidence="2" id="KW-0732">Signal</keyword>
<proteinExistence type="predicted"/>
<evidence type="ECO:0000256" key="2">
    <source>
        <dbReference type="ARBA" id="ARBA00022729"/>
    </source>
</evidence>
<gene>
    <name evidence="7" type="ORF">ISF26_21290</name>
</gene>